<dbReference type="RefSeq" id="XP_002548718.1">
    <property type="nucleotide sequence ID" value="XM_002548672.1"/>
</dbReference>
<dbReference type="GeneID" id="8298500"/>
<gene>
    <name evidence="2" type="ORF">CTRG_03015</name>
</gene>
<sequence>MTATIKTKPNSTIANVRRVIILVTTLIILPFAAFYYLTYEQTPITTQFSEEPTDQQVHISIVSDSSKKIQFDIEGAFNDFVPRKYRNQYGITTSIKNNVELLKSNHSLIQSSEIPYLINLDEIYSTNDLNYIVFLPEHGISIENSTTNTFTIDGFGTIGILNKMDFEEKDLVPFINIFKANLLKALEDPQRGIKKVREIPSEITAFTPMDHKLAIFLPILGPVTITILSSILNFHK</sequence>
<dbReference type="OrthoDB" id="28748at2759"/>
<protein>
    <submittedName>
        <fullName evidence="2">Uncharacterized protein</fullName>
    </submittedName>
</protein>
<feature type="transmembrane region" description="Helical" evidence="1">
    <location>
        <begin position="213"/>
        <end position="234"/>
    </location>
</feature>
<reference evidence="2 3" key="1">
    <citation type="journal article" date="2009" name="Nature">
        <title>Evolution of pathogenicity and sexual reproduction in eight Candida genomes.</title>
        <authorList>
            <person name="Butler G."/>
            <person name="Rasmussen M.D."/>
            <person name="Lin M.F."/>
            <person name="Santos M.A."/>
            <person name="Sakthikumar S."/>
            <person name="Munro C.A."/>
            <person name="Rheinbay E."/>
            <person name="Grabherr M."/>
            <person name="Forche A."/>
            <person name="Reedy J.L."/>
            <person name="Agrafioti I."/>
            <person name="Arnaud M.B."/>
            <person name="Bates S."/>
            <person name="Brown A.J."/>
            <person name="Brunke S."/>
            <person name="Costanzo M.C."/>
            <person name="Fitzpatrick D.A."/>
            <person name="de Groot P.W."/>
            <person name="Harris D."/>
            <person name="Hoyer L.L."/>
            <person name="Hube B."/>
            <person name="Klis F.M."/>
            <person name="Kodira C."/>
            <person name="Lennard N."/>
            <person name="Logue M.E."/>
            <person name="Martin R."/>
            <person name="Neiman A.M."/>
            <person name="Nikolaou E."/>
            <person name="Quail M.A."/>
            <person name="Quinn J."/>
            <person name="Santos M.C."/>
            <person name="Schmitzberger F.F."/>
            <person name="Sherlock G."/>
            <person name="Shah P."/>
            <person name="Silverstein K.A."/>
            <person name="Skrzypek M.S."/>
            <person name="Soll D."/>
            <person name="Staggs R."/>
            <person name="Stansfield I."/>
            <person name="Stumpf M.P."/>
            <person name="Sudbery P.E."/>
            <person name="Srikantha T."/>
            <person name="Zeng Q."/>
            <person name="Berman J."/>
            <person name="Berriman M."/>
            <person name="Heitman J."/>
            <person name="Gow N.A."/>
            <person name="Lorenz M.C."/>
            <person name="Birren B.W."/>
            <person name="Kellis M."/>
            <person name="Cuomo C.A."/>
        </authorList>
    </citation>
    <scope>NUCLEOTIDE SEQUENCE [LARGE SCALE GENOMIC DNA]</scope>
    <source>
        <strain evidence="3">ATCC MYA-3404 / T1</strain>
    </source>
</reference>
<evidence type="ECO:0000313" key="3">
    <source>
        <dbReference type="Proteomes" id="UP000002037"/>
    </source>
</evidence>
<dbReference type="VEuPathDB" id="FungiDB:CTRG_03015"/>
<dbReference type="UniPathway" id="UPA00196"/>
<dbReference type="GO" id="GO:0016020">
    <property type="term" value="C:membrane"/>
    <property type="evidence" value="ECO:0007669"/>
    <property type="project" value="GOC"/>
</dbReference>
<dbReference type="EMBL" id="GG692397">
    <property type="protein sequence ID" value="EER34197.1"/>
    <property type="molecule type" value="Genomic_DNA"/>
</dbReference>
<accession>C5M9E3</accession>
<dbReference type="GO" id="GO:0006506">
    <property type="term" value="P:GPI anchor biosynthetic process"/>
    <property type="evidence" value="ECO:0007669"/>
    <property type="project" value="UniProtKB-UniPathway"/>
</dbReference>
<dbReference type="KEGG" id="ctp:CTRG_03015"/>
<dbReference type="HOGENOM" id="CLU_1204625_0_0_1"/>
<keyword evidence="1" id="KW-0472">Membrane</keyword>
<keyword evidence="1" id="KW-1133">Transmembrane helix</keyword>
<evidence type="ECO:0000313" key="2">
    <source>
        <dbReference type="EMBL" id="EER34197.1"/>
    </source>
</evidence>
<dbReference type="AlphaFoldDB" id="C5M9E3"/>
<name>C5M9E3_CANTT</name>
<evidence type="ECO:0000256" key="1">
    <source>
        <dbReference type="SAM" id="Phobius"/>
    </source>
</evidence>
<organism evidence="2 3">
    <name type="scientific">Candida tropicalis (strain ATCC MYA-3404 / T1)</name>
    <name type="common">Yeast</name>
    <dbReference type="NCBI Taxonomy" id="294747"/>
    <lineage>
        <taxon>Eukaryota</taxon>
        <taxon>Fungi</taxon>
        <taxon>Dikarya</taxon>
        <taxon>Ascomycota</taxon>
        <taxon>Saccharomycotina</taxon>
        <taxon>Pichiomycetes</taxon>
        <taxon>Debaryomycetaceae</taxon>
        <taxon>Candida/Lodderomyces clade</taxon>
        <taxon>Candida</taxon>
    </lineage>
</organism>
<keyword evidence="1" id="KW-0812">Transmembrane</keyword>
<proteinExistence type="predicted"/>
<feature type="transmembrane region" description="Helical" evidence="1">
    <location>
        <begin position="20"/>
        <end position="39"/>
    </location>
</feature>
<keyword evidence="3" id="KW-1185">Reference proteome</keyword>
<dbReference type="Proteomes" id="UP000002037">
    <property type="component" value="Unassembled WGS sequence"/>
</dbReference>